<reference evidence="5" key="2">
    <citation type="submission" date="2023-05" db="EMBL/GenBank/DDBJ databases">
        <authorList>
            <person name="Schelkunov M.I."/>
        </authorList>
    </citation>
    <scope>NUCLEOTIDE SEQUENCE</scope>
    <source>
        <strain evidence="5">Hsosn_3</strain>
        <tissue evidence="5">Leaf</tissue>
    </source>
</reference>
<sequence length="182" mass="19908">MVAGVFSDDGILRRLEATAYFRKLLSLAWALTTIASGTSEHTEVVIDHGAIPVFVRILTSASDDFDATWALTTIASGTSEHTEVVIDHGAIPVFVRILTSASNDVVKDLVASFDIIDCTDKKGNTALHVAAYRGQGIMIPLQRSRRMESRGKMIIIHQGKTKTKMYGLQYGKLNMILVTTIQ</sequence>
<keyword evidence="4" id="KW-0653">Protein transport</keyword>
<accession>A0AAD8ICA4</accession>
<evidence type="ECO:0000313" key="6">
    <source>
        <dbReference type="Proteomes" id="UP001237642"/>
    </source>
</evidence>
<comment type="caution">
    <text evidence="5">The sequence shown here is derived from an EMBL/GenBank/DDBJ whole genome shotgun (WGS) entry which is preliminary data.</text>
</comment>
<gene>
    <name evidence="5" type="ORF">POM88_020844</name>
</gene>
<keyword evidence="6" id="KW-1185">Reference proteome</keyword>
<dbReference type="PANTHER" id="PTHR23316">
    <property type="entry name" value="IMPORTIN ALPHA"/>
    <property type="match status" value="1"/>
</dbReference>
<reference evidence="5" key="1">
    <citation type="submission" date="2023-02" db="EMBL/GenBank/DDBJ databases">
        <title>Genome of toxic invasive species Heracleum sosnowskyi carries increased number of genes despite the absence of recent whole-genome duplications.</title>
        <authorList>
            <person name="Schelkunov M."/>
            <person name="Shtratnikova V."/>
            <person name="Makarenko M."/>
            <person name="Klepikova A."/>
            <person name="Omelchenko D."/>
            <person name="Novikova G."/>
            <person name="Obukhova E."/>
            <person name="Bogdanov V."/>
            <person name="Penin A."/>
            <person name="Logacheva M."/>
        </authorList>
    </citation>
    <scope>NUCLEOTIDE SEQUENCE</scope>
    <source>
        <strain evidence="5">Hsosn_3</strain>
        <tissue evidence="5">Leaf</tissue>
    </source>
</reference>
<dbReference type="InterPro" id="IPR002110">
    <property type="entry name" value="Ankyrin_rpt"/>
</dbReference>
<dbReference type="InterPro" id="IPR000225">
    <property type="entry name" value="Armadillo"/>
</dbReference>
<keyword evidence="2" id="KW-0813">Transport</keyword>
<evidence type="ECO:0000256" key="4">
    <source>
        <dbReference type="ARBA" id="ARBA00022927"/>
    </source>
</evidence>
<name>A0AAD8ICA4_9APIA</name>
<dbReference type="Pfam" id="PF13637">
    <property type="entry name" value="Ank_4"/>
    <property type="match status" value="1"/>
</dbReference>
<organism evidence="5 6">
    <name type="scientific">Heracleum sosnowskyi</name>
    <dbReference type="NCBI Taxonomy" id="360622"/>
    <lineage>
        <taxon>Eukaryota</taxon>
        <taxon>Viridiplantae</taxon>
        <taxon>Streptophyta</taxon>
        <taxon>Embryophyta</taxon>
        <taxon>Tracheophyta</taxon>
        <taxon>Spermatophyta</taxon>
        <taxon>Magnoliopsida</taxon>
        <taxon>eudicotyledons</taxon>
        <taxon>Gunneridae</taxon>
        <taxon>Pentapetalae</taxon>
        <taxon>asterids</taxon>
        <taxon>campanulids</taxon>
        <taxon>Apiales</taxon>
        <taxon>Apiaceae</taxon>
        <taxon>Apioideae</taxon>
        <taxon>apioid superclade</taxon>
        <taxon>Tordylieae</taxon>
        <taxon>Tordyliinae</taxon>
        <taxon>Heracleum</taxon>
    </lineage>
</organism>
<evidence type="ECO:0000256" key="1">
    <source>
        <dbReference type="ARBA" id="ARBA00010394"/>
    </source>
</evidence>
<dbReference type="EMBL" id="JAUIZM010000005">
    <property type="protein sequence ID" value="KAK1383109.1"/>
    <property type="molecule type" value="Genomic_DNA"/>
</dbReference>
<dbReference type="SUPFAM" id="SSF48371">
    <property type="entry name" value="ARM repeat"/>
    <property type="match status" value="1"/>
</dbReference>
<comment type="similarity">
    <text evidence="1">Belongs to the importin alpha family.</text>
</comment>
<protein>
    <submittedName>
        <fullName evidence="5">Uncharacterized protein</fullName>
    </submittedName>
</protein>
<dbReference type="Proteomes" id="UP001237642">
    <property type="component" value="Unassembled WGS sequence"/>
</dbReference>
<dbReference type="SMART" id="SM00185">
    <property type="entry name" value="ARM"/>
    <property type="match status" value="2"/>
</dbReference>
<dbReference type="InterPro" id="IPR011989">
    <property type="entry name" value="ARM-like"/>
</dbReference>
<keyword evidence="3" id="KW-0677">Repeat</keyword>
<dbReference type="Pfam" id="PF00514">
    <property type="entry name" value="Arm"/>
    <property type="match status" value="1"/>
</dbReference>
<dbReference type="AlphaFoldDB" id="A0AAD8ICA4"/>
<evidence type="ECO:0000256" key="3">
    <source>
        <dbReference type="ARBA" id="ARBA00022737"/>
    </source>
</evidence>
<evidence type="ECO:0000313" key="5">
    <source>
        <dbReference type="EMBL" id="KAK1383109.1"/>
    </source>
</evidence>
<evidence type="ECO:0000256" key="2">
    <source>
        <dbReference type="ARBA" id="ARBA00022448"/>
    </source>
</evidence>
<proteinExistence type="inferred from homology"/>
<dbReference type="Gene3D" id="1.25.10.10">
    <property type="entry name" value="Leucine-rich Repeat Variant"/>
    <property type="match status" value="2"/>
</dbReference>
<dbReference type="InterPro" id="IPR016024">
    <property type="entry name" value="ARM-type_fold"/>
</dbReference>
<dbReference type="GO" id="GO:0015031">
    <property type="term" value="P:protein transport"/>
    <property type="evidence" value="ECO:0007669"/>
    <property type="project" value="UniProtKB-KW"/>
</dbReference>